<name>A0A4Q1HHZ7_9BURK</name>
<sequence length="64" mass="7183">MTEDNGIDIEIALQKFHELGVADGDIGHAYWYQIGQLLRRSAGLQSEIDALIKELEQCRALLGR</sequence>
<keyword evidence="1" id="KW-0175">Coiled coil</keyword>
<dbReference type="Proteomes" id="UP000290849">
    <property type="component" value="Unassembled WGS sequence"/>
</dbReference>
<dbReference type="OrthoDB" id="9026149at2"/>
<protein>
    <submittedName>
        <fullName evidence="2">Uncharacterized protein</fullName>
    </submittedName>
</protein>
<gene>
    <name evidence="2" type="ORF">C7R54_19115</name>
</gene>
<keyword evidence="3" id="KW-1185">Reference proteome</keyword>
<evidence type="ECO:0000313" key="3">
    <source>
        <dbReference type="Proteomes" id="UP000290849"/>
    </source>
</evidence>
<evidence type="ECO:0000256" key="1">
    <source>
        <dbReference type="SAM" id="Coils"/>
    </source>
</evidence>
<dbReference type="RefSeq" id="WP_129152002.1">
    <property type="nucleotide sequence ID" value="NZ_JBHSDO010000012.1"/>
</dbReference>
<feature type="coiled-coil region" evidence="1">
    <location>
        <begin position="34"/>
        <end position="61"/>
    </location>
</feature>
<dbReference type="AlphaFoldDB" id="A0A4Q1HHZ7"/>
<accession>A0A4Q1HHZ7</accession>
<evidence type="ECO:0000313" key="2">
    <source>
        <dbReference type="EMBL" id="RXN86995.1"/>
    </source>
</evidence>
<reference evidence="2 3" key="1">
    <citation type="journal article" date="2017" name="Int. J. Syst. Evol. Microbiol.">
        <title>Achromobacter aloeverae sp. nov., isolated from the root of Aloe vera (L.) Burm.f.</title>
        <authorList>
            <person name="Kuncharoen N."/>
            <person name="Muramatsu Y."/>
            <person name="Shibata C."/>
            <person name="Kamakura Y."/>
            <person name="Nakagawa Y."/>
            <person name="Tanasupawat S."/>
        </authorList>
    </citation>
    <scope>NUCLEOTIDE SEQUENCE [LARGE SCALE GENOMIC DNA]</scope>
    <source>
        <strain evidence="2 3">AVA-1</strain>
    </source>
</reference>
<proteinExistence type="predicted"/>
<dbReference type="EMBL" id="PYAL01000005">
    <property type="protein sequence ID" value="RXN86995.1"/>
    <property type="molecule type" value="Genomic_DNA"/>
</dbReference>
<organism evidence="2 3">
    <name type="scientific">Achromobacter aloeverae</name>
    <dbReference type="NCBI Taxonomy" id="1750518"/>
    <lineage>
        <taxon>Bacteria</taxon>
        <taxon>Pseudomonadati</taxon>
        <taxon>Pseudomonadota</taxon>
        <taxon>Betaproteobacteria</taxon>
        <taxon>Burkholderiales</taxon>
        <taxon>Alcaligenaceae</taxon>
        <taxon>Achromobacter</taxon>
    </lineage>
</organism>
<comment type="caution">
    <text evidence="2">The sequence shown here is derived from an EMBL/GenBank/DDBJ whole genome shotgun (WGS) entry which is preliminary data.</text>
</comment>